<reference evidence="4 5" key="1">
    <citation type="submission" date="2016-09" db="EMBL/GenBank/DDBJ databases">
        <title>Photobacterium proteolyticum sp. nov. a protease producing bacterium isolated from ocean sediments of Laizhou Bay.</title>
        <authorList>
            <person name="Li Y."/>
        </authorList>
    </citation>
    <scope>NUCLEOTIDE SEQUENCE [LARGE SCALE GENOMIC DNA]</scope>
    <source>
        <strain evidence="4 5">13-12</strain>
    </source>
</reference>
<evidence type="ECO:0000259" key="3">
    <source>
        <dbReference type="PROSITE" id="PS50977"/>
    </source>
</evidence>
<sequence>MSGKAGRPSGDSDARERLITEARKLFVALPYSKVSTRMIASRADVNVALIRYYFGNKAGLFETMLRETLEPIRAQLKRVIKVGDADSVGDLMRTYYRIMAPSPDLPKLIVRTMMMEPGDLQRRSMEKIFSEIAFPAEDLMLEQMSRAGILRDDVSPKKARMTFISMMVFPFLAPPALLGLQGIELNEEWLMELADHNVDVLLHGILAQGGRTNDEA</sequence>
<comment type="caution">
    <text evidence="4">The sequence shown here is derived from an EMBL/GenBank/DDBJ whole genome shotgun (WGS) entry which is preliminary data.</text>
</comment>
<dbReference type="RefSeq" id="WP_075763539.1">
    <property type="nucleotide sequence ID" value="NZ_MJIL01000065.1"/>
</dbReference>
<evidence type="ECO:0000256" key="1">
    <source>
        <dbReference type="ARBA" id="ARBA00023125"/>
    </source>
</evidence>
<dbReference type="Proteomes" id="UP000186905">
    <property type="component" value="Unassembled WGS sequence"/>
</dbReference>
<dbReference type="OrthoDB" id="9151800at2"/>
<dbReference type="EMBL" id="MJIL01000065">
    <property type="protein sequence ID" value="OLQ77480.1"/>
    <property type="molecule type" value="Genomic_DNA"/>
</dbReference>
<dbReference type="PROSITE" id="PS50977">
    <property type="entry name" value="HTH_TETR_2"/>
    <property type="match status" value="1"/>
</dbReference>
<feature type="domain" description="HTH tetR-type" evidence="3">
    <location>
        <begin position="12"/>
        <end position="72"/>
    </location>
</feature>
<evidence type="ECO:0000313" key="5">
    <source>
        <dbReference type="Proteomes" id="UP000186905"/>
    </source>
</evidence>
<dbReference type="Pfam" id="PF00440">
    <property type="entry name" value="TetR_N"/>
    <property type="match status" value="1"/>
</dbReference>
<dbReference type="PANTHER" id="PTHR30055:SF233">
    <property type="entry name" value="REGULATORY PROTEIN TETR"/>
    <property type="match status" value="1"/>
</dbReference>
<evidence type="ECO:0000313" key="4">
    <source>
        <dbReference type="EMBL" id="OLQ77480.1"/>
    </source>
</evidence>
<keyword evidence="5" id="KW-1185">Reference proteome</keyword>
<protein>
    <submittedName>
        <fullName evidence="4">TetR family transcriptional regulator</fullName>
    </submittedName>
</protein>
<keyword evidence="1 2" id="KW-0238">DNA-binding</keyword>
<dbReference type="SUPFAM" id="SSF48498">
    <property type="entry name" value="Tetracyclin repressor-like, C-terminal domain"/>
    <property type="match status" value="1"/>
</dbReference>
<organism evidence="4 5">
    <name type="scientific">Photobacterium proteolyticum</name>
    <dbReference type="NCBI Taxonomy" id="1903952"/>
    <lineage>
        <taxon>Bacteria</taxon>
        <taxon>Pseudomonadati</taxon>
        <taxon>Pseudomonadota</taxon>
        <taxon>Gammaproteobacteria</taxon>
        <taxon>Vibrionales</taxon>
        <taxon>Vibrionaceae</taxon>
        <taxon>Photobacterium</taxon>
    </lineage>
</organism>
<dbReference type="STRING" id="1903952.BIT28_02425"/>
<accession>A0A1Q9GS51</accession>
<dbReference type="InterPro" id="IPR036271">
    <property type="entry name" value="Tet_transcr_reg_TetR-rel_C_sf"/>
</dbReference>
<feature type="DNA-binding region" description="H-T-H motif" evidence="2">
    <location>
        <begin position="35"/>
        <end position="54"/>
    </location>
</feature>
<proteinExistence type="predicted"/>
<dbReference type="InterPro" id="IPR050109">
    <property type="entry name" value="HTH-type_TetR-like_transc_reg"/>
</dbReference>
<name>A0A1Q9GS51_9GAMM</name>
<dbReference type="InterPro" id="IPR009057">
    <property type="entry name" value="Homeodomain-like_sf"/>
</dbReference>
<dbReference type="GO" id="GO:0003700">
    <property type="term" value="F:DNA-binding transcription factor activity"/>
    <property type="evidence" value="ECO:0007669"/>
    <property type="project" value="TreeGrafter"/>
</dbReference>
<dbReference type="InterPro" id="IPR001647">
    <property type="entry name" value="HTH_TetR"/>
</dbReference>
<dbReference type="AlphaFoldDB" id="A0A1Q9GS51"/>
<dbReference type="PANTHER" id="PTHR30055">
    <property type="entry name" value="HTH-TYPE TRANSCRIPTIONAL REGULATOR RUTR"/>
    <property type="match status" value="1"/>
</dbReference>
<dbReference type="Gene3D" id="1.10.357.10">
    <property type="entry name" value="Tetracycline Repressor, domain 2"/>
    <property type="match status" value="1"/>
</dbReference>
<dbReference type="GO" id="GO:0000976">
    <property type="term" value="F:transcription cis-regulatory region binding"/>
    <property type="evidence" value="ECO:0007669"/>
    <property type="project" value="TreeGrafter"/>
</dbReference>
<gene>
    <name evidence="4" type="ORF">BIT28_02425</name>
</gene>
<evidence type="ECO:0000256" key="2">
    <source>
        <dbReference type="PROSITE-ProRule" id="PRU00335"/>
    </source>
</evidence>
<dbReference type="SUPFAM" id="SSF46689">
    <property type="entry name" value="Homeodomain-like"/>
    <property type="match status" value="1"/>
</dbReference>